<dbReference type="Proteomes" id="UP000694001">
    <property type="component" value="Chromosome"/>
</dbReference>
<gene>
    <name evidence="2" type="ORF">KO353_11190</name>
</gene>
<reference evidence="2" key="1">
    <citation type="submission" date="2021-06" db="EMBL/GenBank/DDBJ databases">
        <title>Elioraea tepida, sp. nov., a moderately thermophilic aerobic anoxygenic phototrophic bacterium isolated from an alkaline siliceous hot spring mat community in Yellowstone National Park, WY, USA.</title>
        <authorList>
            <person name="Saini M.K."/>
            <person name="Yoshida S."/>
            <person name="Sebastian A."/>
            <person name="Hirose S."/>
            <person name="Hara E."/>
            <person name="Tamaki H."/>
            <person name="Soulier N.T."/>
            <person name="Albert I."/>
            <person name="Hanada S."/>
            <person name="Bryant D.A."/>
            <person name="Tank M."/>
        </authorList>
    </citation>
    <scope>NUCLEOTIDE SEQUENCE</scope>
    <source>
        <strain evidence="2">MS-P2</strain>
    </source>
</reference>
<dbReference type="InterPro" id="IPR001763">
    <property type="entry name" value="Rhodanese-like_dom"/>
</dbReference>
<dbReference type="EMBL" id="CP076448">
    <property type="protein sequence ID" value="QXM23859.1"/>
    <property type="molecule type" value="Genomic_DNA"/>
</dbReference>
<evidence type="ECO:0000259" key="1">
    <source>
        <dbReference type="PROSITE" id="PS50206"/>
    </source>
</evidence>
<evidence type="ECO:0000313" key="2">
    <source>
        <dbReference type="EMBL" id="QXM23859.1"/>
    </source>
</evidence>
<accession>A0A975YIR6</accession>
<dbReference type="AlphaFoldDB" id="A0A975YIR6"/>
<dbReference type="Pfam" id="PF00581">
    <property type="entry name" value="Rhodanese"/>
    <property type="match status" value="1"/>
</dbReference>
<dbReference type="KEGG" id="elio:KO353_11190"/>
<sequence length="141" mass="15577">MVGETPPSVPFATVIGADEVAKLQSDPRRPVFIDVASGDRRTTVPGATWLPGAGICDRDSPRMQARFEERVAALTENDKSRPVVVFCPNRNCWLSYNGAIRLAQAGYTDVRWFRDGTDGWRSSGRPLVRVEPGWTTVQASR</sequence>
<evidence type="ECO:0000313" key="3">
    <source>
        <dbReference type="Proteomes" id="UP000694001"/>
    </source>
</evidence>
<protein>
    <submittedName>
        <fullName evidence="2">Rhodanese-like domain-containing protein</fullName>
    </submittedName>
</protein>
<dbReference type="PROSITE" id="PS50206">
    <property type="entry name" value="RHODANESE_3"/>
    <property type="match status" value="1"/>
</dbReference>
<organism evidence="2 3">
    <name type="scientific">Elioraea tepida</name>
    <dbReference type="NCBI Taxonomy" id="2843330"/>
    <lineage>
        <taxon>Bacteria</taxon>
        <taxon>Pseudomonadati</taxon>
        <taxon>Pseudomonadota</taxon>
        <taxon>Alphaproteobacteria</taxon>
        <taxon>Acetobacterales</taxon>
        <taxon>Elioraeaceae</taxon>
        <taxon>Elioraea</taxon>
    </lineage>
</organism>
<proteinExistence type="predicted"/>
<keyword evidence="3" id="KW-1185">Reference proteome</keyword>
<feature type="domain" description="Rhodanese" evidence="1">
    <location>
        <begin position="26"/>
        <end position="129"/>
    </location>
</feature>
<name>A0A975YIR6_9PROT</name>
<dbReference type="CDD" id="cd00158">
    <property type="entry name" value="RHOD"/>
    <property type="match status" value="1"/>
</dbReference>